<dbReference type="EMBL" id="CAVNYO010000108">
    <property type="protein sequence ID" value="CAK5266156.1"/>
    <property type="molecule type" value="Genomic_DNA"/>
</dbReference>
<protein>
    <submittedName>
        <fullName evidence="2">Uncharacterized protein</fullName>
    </submittedName>
</protein>
<feature type="region of interest" description="Disordered" evidence="1">
    <location>
        <begin position="1"/>
        <end position="26"/>
    </location>
</feature>
<gene>
    <name evidence="2" type="ORF">MYCIT1_LOCUS7732</name>
</gene>
<feature type="compositionally biased region" description="Basic and acidic residues" evidence="1">
    <location>
        <begin position="1"/>
        <end position="20"/>
    </location>
</feature>
<proteinExistence type="predicted"/>
<sequence length="58" mass="6437">DALSERGRSMHHLVRERAEEQGVAVSSLSPSTHLPAISSSTNSHFCAHFIHSFMVLYD</sequence>
<evidence type="ECO:0000256" key="1">
    <source>
        <dbReference type="SAM" id="MobiDB-lite"/>
    </source>
</evidence>
<comment type="caution">
    <text evidence="2">The sequence shown here is derived from an EMBL/GenBank/DDBJ whole genome shotgun (WGS) entry which is preliminary data.</text>
</comment>
<name>A0AAD2Q1M8_9AGAR</name>
<dbReference type="AlphaFoldDB" id="A0AAD2Q1M8"/>
<dbReference type="Proteomes" id="UP001295794">
    <property type="component" value="Unassembled WGS sequence"/>
</dbReference>
<keyword evidence="3" id="KW-1185">Reference proteome</keyword>
<organism evidence="2 3">
    <name type="scientific">Mycena citricolor</name>
    <dbReference type="NCBI Taxonomy" id="2018698"/>
    <lineage>
        <taxon>Eukaryota</taxon>
        <taxon>Fungi</taxon>
        <taxon>Dikarya</taxon>
        <taxon>Basidiomycota</taxon>
        <taxon>Agaricomycotina</taxon>
        <taxon>Agaricomycetes</taxon>
        <taxon>Agaricomycetidae</taxon>
        <taxon>Agaricales</taxon>
        <taxon>Marasmiineae</taxon>
        <taxon>Mycenaceae</taxon>
        <taxon>Mycena</taxon>
    </lineage>
</organism>
<evidence type="ECO:0000313" key="2">
    <source>
        <dbReference type="EMBL" id="CAK5266156.1"/>
    </source>
</evidence>
<evidence type="ECO:0000313" key="3">
    <source>
        <dbReference type="Proteomes" id="UP001295794"/>
    </source>
</evidence>
<accession>A0AAD2Q1M8</accession>
<reference evidence="2" key="1">
    <citation type="submission" date="2023-11" db="EMBL/GenBank/DDBJ databases">
        <authorList>
            <person name="De Vega J J."/>
            <person name="De Vega J J."/>
        </authorList>
    </citation>
    <scope>NUCLEOTIDE SEQUENCE</scope>
</reference>
<feature type="non-terminal residue" evidence="2">
    <location>
        <position position="1"/>
    </location>
</feature>